<evidence type="ECO:0000313" key="3">
    <source>
        <dbReference type="Proteomes" id="UP000188268"/>
    </source>
</evidence>
<organism evidence="2 3">
    <name type="scientific">Corchorus capsularis</name>
    <name type="common">Jute</name>
    <dbReference type="NCBI Taxonomy" id="210143"/>
    <lineage>
        <taxon>Eukaryota</taxon>
        <taxon>Viridiplantae</taxon>
        <taxon>Streptophyta</taxon>
        <taxon>Embryophyta</taxon>
        <taxon>Tracheophyta</taxon>
        <taxon>Spermatophyta</taxon>
        <taxon>Magnoliopsida</taxon>
        <taxon>eudicotyledons</taxon>
        <taxon>Gunneridae</taxon>
        <taxon>Pentapetalae</taxon>
        <taxon>rosids</taxon>
        <taxon>malvids</taxon>
        <taxon>Malvales</taxon>
        <taxon>Malvaceae</taxon>
        <taxon>Grewioideae</taxon>
        <taxon>Apeibeae</taxon>
        <taxon>Corchorus</taxon>
    </lineage>
</organism>
<proteinExistence type="predicted"/>
<gene>
    <name evidence="2" type="ORF">CCACVL1_22101</name>
</gene>
<keyword evidence="3" id="KW-1185">Reference proteome</keyword>
<dbReference type="Gramene" id="OMO64018">
    <property type="protein sequence ID" value="OMO64018"/>
    <property type="gene ID" value="CCACVL1_22101"/>
</dbReference>
<evidence type="ECO:0000256" key="1">
    <source>
        <dbReference type="SAM" id="MobiDB-lite"/>
    </source>
</evidence>
<reference evidence="2 3" key="1">
    <citation type="submission" date="2013-09" db="EMBL/GenBank/DDBJ databases">
        <title>Corchorus capsularis genome sequencing.</title>
        <authorList>
            <person name="Alam M."/>
            <person name="Haque M.S."/>
            <person name="Islam M.S."/>
            <person name="Emdad E.M."/>
            <person name="Islam M.M."/>
            <person name="Ahmed B."/>
            <person name="Halim A."/>
            <person name="Hossen Q.M.M."/>
            <person name="Hossain M.Z."/>
            <person name="Ahmed R."/>
            <person name="Khan M.M."/>
            <person name="Islam R."/>
            <person name="Rashid M.M."/>
            <person name="Khan S.A."/>
            <person name="Rahman M.S."/>
            <person name="Alam M."/>
        </authorList>
    </citation>
    <scope>NUCLEOTIDE SEQUENCE [LARGE SCALE GENOMIC DNA]</scope>
    <source>
        <strain evidence="3">cv. CVL-1</strain>
        <tissue evidence="2">Whole seedling</tissue>
    </source>
</reference>
<accession>A0A1R3H0X0</accession>
<dbReference type="Proteomes" id="UP000188268">
    <property type="component" value="Unassembled WGS sequence"/>
</dbReference>
<comment type="caution">
    <text evidence="2">The sequence shown here is derived from an EMBL/GenBank/DDBJ whole genome shotgun (WGS) entry which is preliminary data.</text>
</comment>
<sequence length="48" mass="5426">MSKKRVENGTEAENARAGAENSYHEMREDEVPEEQNSEEGTKSVKKSK</sequence>
<dbReference type="EMBL" id="AWWV01012852">
    <property type="protein sequence ID" value="OMO64018.1"/>
    <property type="molecule type" value="Genomic_DNA"/>
</dbReference>
<feature type="region of interest" description="Disordered" evidence="1">
    <location>
        <begin position="1"/>
        <end position="48"/>
    </location>
</feature>
<dbReference type="AlphaFoldDB" id="A0A1R3H0X0"/>
<protein>
    <submittedName>
        <fullName evidence="2">Uncharacterized protein</fullName>
    </submittedName>
</protein>
<evidence type="ECO:0000313" key="2">
    <source>
        <dbReference type="EMBL" id="OMO64018.1"/>
    </source>
</evidence>
<name>A0A1R3H0X0_COCAP</name>